<keyword evidence="1" id="KW-0201">Cytochrome c-type biogenesis</keyword>
<accession>A0A9X0QV45</accession>
<organism evidence="3 4">
    <name type="scientific">Siccirubricoccus deserti</name>
    <dbReference type="NCBI Taxonomy" id="2013562"/>
    <lineage>
        <taxon>Bacteria</taxon>
        <taxon>Pseudomonadati</taxon>
        <taxon>Pseudomonadota</taxon>
        <taxon>Alphaproteobacteria</taxon>
        <taxon>Acetobacterales</taxon>
        <taxon>Roseomonadaceae</taxon>
        <taxon>Siccirubricoccus</taxon>
    </lineage>
</organism>
<dbReference type="InterPro" id="IPR017560">
    <property type="entry name" value="Cyt_c_biogenesis_CcmI"/>
</dbReference>
<comment type="caution">
    <text evidence="3">The sequence shown here is derived from an EMBL/GenBank/DDBJ whole genome shotgun (WGS) entry which is preliminary data.</text>
</comment>
<keyword evidence="2" id="KW-0472">Membrane</keyword>
<evidence type="ECO:0000313" key="3">
    <source>
        <dbReference type="EMBL" id="MBC4014420.1"/>
    </source>
</evidence>
<keyword evidence="4" id="KW-1185">Reference proteome</keyword>
<dbReference type="AlphaFoldDB" id="A0A9X0QV45"/>
<dbReference type="Gene3D" id="1.25.40.10">
    <property type="entry name" value="Tetratricopeptide repeat domain"/>
    <property type="match status" value="1"/>
</dbReference>
<protein>
    <submittedName>
        <fullName evidence="3">C-type cytochrome biogenesis protein CcmI</fullName>
    </submittedName>
</protein>
<dbReference type="RefSeq" id="WP_186769192.1">
    <property type="nucleotide sequence ID" value="NZ_JACOMF010000003.1"/>
</dbReference>
<feature type="transmembrane region" description="Helical" evidence="2">
    <location>
        <begin position="93"/>
        <end position="112"/>
    </location>
</feature>
<dbReference type="NCBIfam" id="TIGR03142">
    <property type="entry name" value="cytochro_ccmI"/>
    <property type="match status" value="1"/>
</dbReference>
<sequence>MTALPFWLLLGLAAAATLLPLAITLLRPARARGRREADVTLYEAQRIELEREREAGRLDAEAHRAALLELQRRLLAAPEETPEARPPQPHRGGWAIGALLAAVPLLALAIYLPKGEPEMPSAPYSLRQQVAARDDEVLAMLRARLSQLPPESPQAREGWALLGNAERSRGQLAAAAEAYRRALAGQFDAELAGQLAQVLLEDGRTEEAALLLAESLPRAPRHVGLRFLSGLAEERAGRPENARGAWRALLADAPEGAPWRGMVERRLQALP</sequence>
<evidence type="ECO:0000256" key="1">
    <source>
        <dbReference type="ARBA" id="ARBA00022748"/>
    </source>
</evidence>
<reference evidence="3" key="1">
    <citation type="submission" date="2020-08" db="EMBL/GenBank/DDBJ databases">
        <authorList>
            <person name="Hu Y."/>
            <person name="Nguyen S.V."/>
            <person name="Li F."/>
            <person name="Fanning S."/>
        </authorList>
    </citation>
    <scope>NUCLEOTIDE SEQUENCE</scope>
    <source>
        <strain evidence="3">SYSU D8009</strain>
    </source>
</reference>
<dbReference type="Proteomes" id="UP000600101">
    <property type="component" value="Unassembled WGS sequence"/>
</dbReference>
<name>A0A9X0QV45_9PROT</name>
<keyword evidence="2" id="KW-0812">Transmembrane</keyword>
<evidence type="ECO:0000256" key="2">
    <source>
        <dbReference type="SAM" id="Phobius"/>
    </source>
</evidence>
<evidence type="ECO:0000313" key="4">
    <source>
        <dbReference type="Proteomes" id="UP000600101"/>
    </source>
</evidence>
<dbReference type="SUPFAM" id="SSF48452">
    <property type="entry name" value="TPR-like"/>
    <property type="match status" value="1"/>
</dbReference>
<keyword evidence="2" id="KW-1133">Transmembrane helix</keyword>
<proteinExistence type="predicted"/>
<feature type="transmembrane region" description="Helical" evidence="2">
    <location>
        <begin position="6"/>
        <end position="26"/>
    </location>
</feature>
<gene>
    <name evidence="3" type="primary">ccmI</name>
    <name evidence="3" type="ORF">H7965_03705</name>
</gene>
<dbReference type="GO" id="GO:0017004">
    <property type="term" value="P:cytochrome complex assembly"/>
    <property type="evidence" value="ECO:0007669"/>
    <property type="project" value="UniProtKB-KW"/>
</dbReference>
<dbReference type="InterPro" id="IPR011990">
    <property type="entry name" value="TPR-like_helical_dom_sf"/>
</dbReference>
<dbReference type="EMBL" id="JACOMF010000003">
    <property type="protein sequence ID" value="MBC4014420.1"/>
    <property type="molecule type" value="Genomic_DNA"/>
</dbReference>